<feature type="domain" description="LTD" evidence="4">
    <location>
        <begin position="1377"/>
        <end position="1497"/>
    </location>
</feature>
<gene>
    <name evidence="5" type="ORF">L6773_05480</name>
</gene>
<keyword evidence="6" id="KW-1185">Reference proteome</keyword>
<dbReference type="Gene3D" id="2.60.40.4070">
    <property type="match status" value="1"/>
</dbReference>
<evidence type="ECO:0000256" key="3">
    <source>
        <dbReference type="SAM" id="SignalP"/>
    </source>
</evidence>
<dbReference type="Proteomes" id="UP001165366">
    <property type="component" value="Unassembled WGS sequence"/>
</dbReference>
<keyword evidence="1 3" id="KW-0732">Signal</keyword>
<dbReference type="PROSITE" id="PS51841">
    <property type="entry name" value="LTD"/>
    <property type="match status" value="5"/>
</dbReference>
<feature type="domain" description="LTD" evidence="4">
    <location>
        <begin position="2151"/>
        <end position="2301"/>
    </location>
</feature>
<dbReference type="InterPro" id="IPR014755">
    <property type="entry name" value="Cu-Rt/internalin_Ig-like"/>
</dbReference>
<evidence type="ECO:0000259" key="4">
    <source>
        <dbReference type="PROSITE" id="PS51841"/>
    </source>
</evidence>
<evidence type="ECO:0000256" key="1">
    <source>
        <dbReference type="ARBA" id="ARBA00022729"/>
    </source>
</evidence>
<dbReference type="SUPFAM" id="SSF74853">
    <property type="entry name" value="Lamin A/C globular tail domain"/>
    <property type="match status" value="4"/>
</dbReference>
<dbReference type="Gene3D" id="2.60.40.1260">
    <property type="entry name" value="Lamin Tail domain"/>
    <property type="match status" value="2"/>
</dbReference>
<reference evidence="5" key="1">
    <citation type="submission" date="2022-01" db="EMBL/GenBank/DDBJ databases">
        <authorList>
            <person name="Wang Y."/>
        </authorList>
    </citation>
    <scope>NUCLEOTIDE SEQUENCE</scope>
    <source>
        <strain evidence="5">WB101</strain>
    </source>
</reference>
<dbReference type="EMBL" id="JAKLWS010000004">
    <property type="protein sequence ID" value="MCG2588005.1"/>
    <property type="molecule type" value="Genomic_DNA"/>
</dbReference>
<sequence>MGLKRNATFRKVLVSIFLMLIMVTKASAQQTILEDDFEDEDLTQNPEWTGDLLDFSFEEVNGNNLLRLNLSDEGSTQIRTESTTTNGVWEFFIDLNFPPSGSNFSEIFLISDTDDFEGDVNGYAIRYGEGGSDDRFKLLRYTNGSSNEILTGTLDLSSGGPFQVRVTRDNSGTWSLYESSGYGGSPSLVGTTNDNMHTSSRHFGFYLEYTSSRADQFFIDDISIENSEPFDVVSAEVSSATEIDVTFNYQIDNTSLDPTDFSIDGGLGNPTSVSPEDDFTVRLNYDSVLPDGNYTLTVNDVDNIYGGMIPADSEADISVTNPFEVVSVNVETSNRISVEFTEPPAETSWNLTDFEITEDASSTGGINPNSIDYDDTSEPNTIYMNLDSSLAIGDYELTIRNVTSTDDWPIVGAREFDFTVSNPFFVTDFEYLSRTEFEITFSQNIDYATLDKEDFEITGFGSPKNVSLEESDQVRITYSTPIDVGERVLEIENISSNSDWQIETGTTVEFTLFDEYDAGDLVISEFYYRVPISWRTATYDRPQYVEIHNRADKLLNLRNFTINDENISIDEDLPIESGEYLVITRGVPVFEEQFGDRNFVEADEFPELVLTTSDEIILETNEDEEIESLTYDAGEWGGDEVSLERYSFDVSADIRDNWAESEDVLTGSPGLPSTITEPTNPPRAVEASFPSPATLRITFSRTLSDDAVDNLGNFSLDNGEVINNAEFTSDPRTLKFDLDDTMEDQFEYTFSYQNVEDIFGNEVSGTQEFNFTFENPFRILSAETDGTNDVLVQFTLPLQVSTVDLSDFELGDGTAPSSFTFDNSETVRLSFGDSFSTGSYEIVVNDLESLTEGWQIEDNSKADFFRFDEYQDGDILITEFMYNPPGGYPQYVELYNQSGRFLTIKNFELLRAEGSTSLGGAITEFDQPIEPGGYLVITEDSELLKDQFGSGPWFEMTEFPGFTQTVSDQIRFLDPDGDPVEMIEYDPTTWGGSEIALERRSSGAPANNPNNWGESLDEDLGTPGEDNTVSPDDAPVLISAEFIDAETVLVTFRGSLDTDVISTGNFDINRSPSISGVSFINSTQTELSLDEEMNSGQSYTITVTNIPDIFGNELDEDQASFTYYFVETSEPGDIVINEFMYDEPDGYTEYVELYNISNKVFNLSGWQQANDTATRRVLTEGQVYFPPESYMIILPNEELLSVFPDIDFINAGSSLPALKNSGDEIVITNAEGVTLDSLRYSSEWGGDEVALERIDQGAISSDMNNWNESLAILKGTPGEENSVDVDTEGPKLLSADYIDEKSIRVLFSGALDQAKIYRSNFDISGGISIDEVTFTSSTEAVLFLDETLNSGQSYTITVSDIPDIFGNELDQASVSFTYYLIETAEPGDVVINEIMYNEPDNYTEYIELYNVSDKAIDLAGWQQANDTASRNILTNEQKILPPNSYIAILPNFNLLNIFQDIPHLNAGTGLSTLKNGGDNVVVANAEGVIIDSLRYRPEWGGDGVSLERRRANRSSLYSENWADSPSEDFGTPGLPNEIEGDFNFIAVGARSISPTSVRVEFNANVSNSNVDPAFFAVDGTRPNSVILETNQILLLEFSDPLESGQRTLVIDDNLRSAGGFSIGEDLEIQFTIFDTFSDGDILINEFMYRPPSGYVRYVELINTSSKLLNLRKWRLQRRDVTGDSERIISEDDLALEPGELIVLTEDSEALQKIFGERNIIELSNFPTFTLTVADQIRLFTNSGSMADSLQYEPSEWGGNGVALERLSYDVESTIRENWAESPNELLGTPGLPNEAEPDVSPPEIVSAAQYQDQGFILTFNERLNSDQATDDENYNITPNLPISMIALDRNEVILFAGDELVNDQEYEITISRIGDIFGNEIESVTVSVRYLEFGDIAPGQVVINEIMYEPSDDSSAEFIEIFNRTDSNYDLSGWLLGDSTDETEIPRGVNIRKHETLVFTDSQHLADDSNKFVFVPDFQSLNNSGDAITLKKSTGSVIDSLYYQADWGVDEPGISLERKDPAGLSTDPGNWESSTSERGSTPGMENSIFEIDESAPEILFANFIHQDSIEVEFNEYVDLALGGENKLAKGGGVQKQAQFNARFLLNGTSAELLYYDEDSGDRVILDGSVVSRGEEVTLSVENLGDYKGNMATQLQQPIAQPISEGDIIFNEIMFDPISEERDGLPDQSQYVEIYNRRSYAISLEGFVLHDEPDEDGEVSIIEPIRSHRQWLPANGYALIYPEPEDIPFTNSRTADFFGLSGNMQEFAIQTDRTTLSLTNTGRQIYLADSTMQTIDMVAYVPEWHNPNIVDTKGISLERINPNFETNDEANWGSNSTPLGGSPGSENSIYQGSEQTISGNDLDFTPNPFSPDGDGFEDNLLINYSFDEPDYLIKVRIYDRFGRLVRKLAEAKRAGFKGSLIWDGKNDDGLRNRVGIYIVLLEAYNSANGKNLSFKETVVIARKF</sequence>
<feature type="region of interest" description="Disordered" evidence="2">
    <location>
        <begin position="999"/>
        <end position="1027"/>
    </location>
</feature>
<feature type="region of interest" description="Disordered" evidence="2">
    <location>
        <begin position="1781"/>
        <end position="1800"/>
    </location>
</feature>
<dbReference type="InterPro" id="IPR001322">
    <property type="entry name" value="Lamin_tail_dom"/>
</dbReference>
<dbReference type="RefSeq" id="WP_237852849.1">
    <property type="nucleotide sequence ID" value="NZ_JAKLWS010000004.1"/>
</dbReference>
<protein>
    <submittedName>
        <fullName evidence="5">Lamin tail domain-containing protein</fullName>
    </submittedName>
</protein>
<feature type="domain" description="LTD" evidence="4">
    <location>
        <begin position="1889"/>
        <end position="2006"/>
    </location>
</feature>
<dbReference type="Gene3D" id="2.60.40.1220">
    <property type="match status" value="6"/>
</dbReference>
<accession>A0ABS9KAZ7</accession>
<feature type="compositionally biased region" description="Polar residues" evidence="2">
    <location>
        <begin position="1004"/>
        <end position="1013"/>
    </location>
</feature>
<feature type="region of interest" description="Disordered" evidence="2">
    <location>
        <begin position="663"/>
        <end position="687"/>
    </location>
</feature>
<feature type="domain" description="LTD" evidence="4">
    <location>
        <begin position="1121"/>
        <end position="1242"/>
    </location>
</feature>
<feature type="domain" description="LTD" evidence="4">
    <location>
        <begin position="863"/>
        <end position="989"/>
    </location>
</feature>
<feature type="chain" id="PRO_5045994809" evidence="3">
    <location>
        <begin position="29"/>
        <end position="2463"/>
    </location>
</feature>
<evidence type="ECO:0000313" key="6">
    <source>
        <dbReference type="Proteomes" id="UP001165366"/>
    </source>
</evidence>
<evidence type="ECO:0000256" key="2">
    <source>
        <dbReference type="SAM" id="MobiDB-lite"/>
    </source>
</evidence>
<proteinExistence type="predicted"/>
<dbReference type="InterPro" id="IPR036415">
    <property type="entry name" value="Lamin_tail_dom_sf"/>
</dbReference>
<reference evidence="5" key="2">
    <citation type="submission" date="2024-05" db="EMBL/GenBank/DDBJ databases">
        <title>Rhodohalobacter halophilus gen. nov., sp. nov., a moderately halophilic member of the family Balneolaceae.</title>
        <authorList>
            <person name="Xia J."/>
        </authorList>
    </citation>
    <scope>NUCLEOTIDE SEQUENCE</scope>
    <source>
        <strain evidence="5">WB101</strain>
    </source>
</reference>
<feature type="compositionally biased region" description="Polar residues" evidence="2">
    <location>
        <begin position="2027"/>
        <end position="2039"/>
    </location>
</feature>
<comment type="caution">
    <text evidence="5">The sequence shown here is derived from an EMBL/GenBank/DDBJ whole genome shotgun (WGS) entry which is preliminary data.</text>
</comment>
<evidence type="ECO:0000313" key="5">
    <source>
        <dbReference type="EMBL" id="MCG2588005.1"/>
    </source>
</evidence>
<feature type="signal peptide" evidence="3">
    <location>
        <begin position="1"/>
        <end position="28"/>
    </location>
</feature>
<name>A0ABS9KAZ7_9BACT</name>
<organism evidence="5 6">
    <name type="scientific">Rhodohalobacter sulfatireducens</name>
    <dbReference type="NCBI Taxonomy" id="2911366"/>
    <lineage>
        <taxon>Bacteria</taxon>
        <taxon>Pseudomonadati</taxon>
        <taxon>Balneolota</taxon>
        <taxon>Balneolia</taxon>
        <taxon>Balneolales</taxon>
        <taxon>Balneolaceae</taxon>
        <taxon>Rhodohalobacter</taxon>
    </lineage>
</organism>
<dbReference type="Pfam" id="PF13585">
    <property type="entry name" value="CHU_C"/>
    <property type="match status" value="1"/>
</dbReference>
<dbReference type="Pfam" id="PF00932">
    <property type="entry name" value="LTD"/>
    <property type="match status" value="5"/>
</dbReference>
<feature type="region of interest" description="Disordered" evidence="2">
    <location>
        <begin position="2014"/>
        <end position="2044"/>
    </location>
</feature>